<dbReference type="EMBL" id="HE796683">
    <property type="protein sequence ID" value="CCH01851.1"/>
    <property type="molecule type" value="Genomic_DNA"/>
</dbReference>
<dbReference type="KEGG" id="fae:FAES_3844"/>
<feature type="chain" id="PRO_5003630586" description="Lipoprotein" evidence="1">
    <location>
        <begin position="22"/>
        <end position="242"/>
    </location>
</feature>
<dbReference type="PROSITE" id="PS51257">
    <property type="entry name" value="PROKAR_LIPOPROTEIN"/>
    <property type="match status" value="1"/>
</dbReference>
<evidence type="ECO:0000256" key="1">
    <source>
        <dbReference type="SAM" id="SignalP"/>
    </source>
</evidence>
<sequence length="242" mass="26569">MRHLVLGICMGAGLLAACQRAADDPLPATPIESARVAAKPTTCSTPLTVKIKSSVKDMDRLYLFEAMYVGRNGNDSAVAGSAYQDLINGDQLTFSKLAYDKPVRLRLYENEQDKTKFVSSGTFASCGQGGAEFDLRSFKLSTTPTPVTFQVKFPCAEVEQKKVPATVAVEFRPVGTSQWLPLLTLKREDVKKNLLVASTYRVVKGKAYDVRMNVFFLPLSQNNTLVSKDVLEVPVNTSIFCK</sequence>
<reference evidence="2 3" key="1">
    <citation type="journal article" date="2012" name="J. Bacteriol.">
        <title>Genome Sequence of Fibrella aestuarina BUZ 2T, a Filamentous Marine Bacterium.</title>
        <authorList>
            <person name="Filippini M."/>
            <person name="Qi W."/>
            <person name="Blom J."/>
            <person name="Goesmann A."/>
            <person name="Smits T.H."/>
            <person name="Bagheri H.C."/>
        </authorList>
    </citation>
    <scope>NUCLEOTIDE SEQUENCE [LARGE SCALE GENOMIC DNA]</scope>
    <source>
        <strain evidence="3">BUZ 2T</strain>
    </source>
</reference>
<dbReference type="AlphaFoldDB" id="I0KCJ8"/>
<protein>
    <recommendedName>
        <fullName evidence="4">Lipoprotein</fullName>
    </recommendedName>
</protein>
<evidence type="ECO:0000313" key="3">
    <source>
        <dbReference type="Proteomes" id="UP000011058"/>
    </source>
</evidence>
<feature type="signal peptide" evidence="1">
    <location>
        <begin position="1"/>
        <end position="21"/>
    </location>
</feature>
<evidence type="ECO:0008006" key="4">
    <source>
        <dbReference type="Google" id="ProtNLM"/>
    </source>
</evidence>
<dbReference type="Proteomes" id="UP000011058">
    <property type="component" value="Chromosome"/>
</dbReference>
<name>I0KCJ8_9BACT</name>
<accession>I0KCJ8</accession>
<keyword evidence="1" id="KW-0732">Signal</keyword>
<dbReference type="HOGENOM" id="CLU_1145849_0_0_10"/>
<keyword evidence="3" id="KW-1185">Reference proteome</keyword>
<dbReference type="RefSeq" id="WP_015332950.1">
    <property type="nucleotide sequence ID" value="NC_020054.1"/>
</dbReference>
<organism evidence="2 3">
    <name type="scientific">Fibrella aestuarina BUZ 2</name>
    <dbReference type="NCBI Taxonomy" id="1166018"/>
    <lineage>
        <taxon>Bacteria</taxon>
        <taxon>Pseudomonadati</taxon>
        <taxon>Bacteroidota</taxon>
        <taxon>Cytophagia</taxon>
        <taxon>Cytophagales</taxon>
        <taxon>Spirosomataceae</taxon>
        <taxon>Fibrella</taxon>
    </lineage>
</organism>
<proteinExistence type="predicted"/>
<evidence type="ECO:0000313" key="2">
    <source>
        <dbReference type="EMBL" id="CCH01851.1"/>
    </source>
</evidence>
<gene>
    <name evidence="2" type="ORF">FAES_3844</name>
</gene>